<protein>
    <submittedName>
        <fullName evidence="3">Uncharacterized protein</fullName>
    </submittedName>
</protein>
<comment type="caution">
    <text evidence="3">The sequence shown here is derived from an EMBL/GenBank/DDBJ whole genome shotgun (WGS) entry which is preliminary data.</text>
</comment>
<keyword evidence="1" id="KW-0812">Transmembrane</keyword>
<evidence type="ECO:0000256" key="1">
    <source>
        <dbReference type="SAM" id="Phobius"/>
    </source>
</evidence>
<keyword evidence="2" id="KW-0732">Signal</keyword>
<dbReference type="EMBL" id="BSEC01000001">
    <property type="protein sequence ID" value="GLI93441.1"/>
    <property type="molecule type" value="Genomic_DNA"/>
</dbReference>
<feature type="chain" id="PRO_5040894060" evidence="2">
    <location>
        <begin position="24"/>
        <end position="74"/>
    </location>
</feature>
<dbReference type="AlphaFoldDB" id="A0A9W6LSG8"/>
<feature type="transmembrane region" description="Helical" evidence="1">
    <location>
        <begin position="44"/>
        <end position="68"/>
    </location>
</feature>
<keyword evidence="1" id="KW-1133">Transmembrane helix</keyword>
<feature type="signal peptide" evidence="2">
    <location>
        <begin position="1"/>
        <end position="23"/>
    </location>
</feature>
<proteinExistence type="predicted"/>
<accession>A0A9W6LSG8</accession>
<keyword evidence="1" id="KW-0472">Membrane</keyword>
<keyword evidence="4" id="KW-1185">Reference proteome</keyword>
<sequence>MSLLFHRLCCLGLLVFSASAASAHPNHAFEREGLAHQLLSPDHWLAGVLVLLWLAMGVAWALSMFAGVRKPAVD</sequence>
<evidence type="ECO:0000313" key="3">
    <source>
        <dbReference type="EMBL" id="GLI93441.1"/>
    </source>
</evidence>
<evidence type="ECO:0000256" key="2">
    <source>
        <dbReference type="SAM" id="SignalP"/>
    </source>
</evidence>
<name>A0A9W6LSG8_9HYPH</name>
<evidence type="ECO:0000313" key="4">
    <source>
        <dbReference type="Proteomes" id="UP001144323"/>
    </source>
</evidence>
<gene>
    <name evidence="3" type="ORF">LMG27198_24330</name>
</gene>
<organism evidence="3 4">
    <name type="scientific">Methylocystis echinoides</name>
    <dbReference type="NCBI Taxonomy" id="29468"/>
    <lineage>
        <taxon>Bacteria</taxon>
        <taxon>Pseudomonadati</taxon>
        <taxon>Pseudomonadota</taxon>
        <taxon>Alphaproteobacteria</taxon>
        <taxon>Hyphomicrobiales</taxon>
        <taxon>Methylocystaceae</taxon>
        <taxon>Methylocystis</taxon>
    </lineage>
</organism>
<reference evidence="3" key="1">
    <citation type="journal article" date="2023" name="Int. J. Syst. Evol. Microbiol.">
        <title>Methylocystis iwaonis sp. nov., a type II methane-oxidizing bacterium from surface soil of a rice paddy field in Japan, and emended description of the genus Methylocystis (ex Whittenbury et al. 1970) Bowman et al. 1993.</title>
        <authorList>
            <person name="Kaise H."/>
            <person name="Sawadogo J.B."/>
            <person name="Alam M.S."/>
            <person name="Ueno C."/>
            <person name="Dianou D."/>
            <person name="Shinjo R."/>
            <person name="Asakawa S."/>
        </authorList>
    </citation>
    <scope>NUCLEOTIDE SEQUENCE</scope>
    <source>
        <strain evidence="3">LMG27198</strain>
    </source>
</reference>
<dbReference type="RefSeq" id="WP_281803248.1">
    <property type="nucleotide sequence ID" value="NZ_BSEC01000001.1"/>
</dbReference>
<dbReference type="Proteomes" id="UP001144323">
    <property type="component" value="Unassembled WGS sequence"/>
</dbReference>